<comment type="similarity">
    <text evidence="3">Belongs to the peptidase S1C family.</text>
</comment>
<evidence type="ECO:0000256" key="6">
    <source>
        <dbReference type="ARBA" id="ARBA00022670"/>
    </source>
</evidence>
<dbReference type="PRINTS" id="PR00834">
    <property type="entry name" value="PROTEASES2C"/>
</dbReference>
<dbReference type="Gene3D" id="2.30.42.10">
    <property type="match status" value="2"/>
</dbReference>
<keyword evidence="20" id="KW-1185">Reference proteome</keyword>
<keyword evidence="8" id="KW-0677">Repeat</keyword>
<gene>
    <name evidence="19" type="ORF">C8J24_1818</name>
</gene>
<evidence type="ECO:0000259" key="18">
    <source>
        <dbReference type="PROSITE" id="PS50106"/>
    </source>
</evidence>
<feature type="active site" description="Charge relay system" evidence="14">
    <location>
        <position position="165"/>
    </location>
</feature>
<dbReference type="EMBL" id="PZZN01000002">
    <property type="protein sequence ID" value="PTM45592.1"/>
    <property type="molecule type" value="Genomic_DNA"/>
</dbReference>
<evidence type="ECO:0000313" key="19">
    <source>
        <dbReference type="EMBL" id="PTM45592.1"/>
    </source>
</evidence>
<evidence type="ECO:0000256" key="10">
    <source>
        <dbReference type="ARBA" id="ARBA00022801"/>
    </source>
</evidence>
<dbReference type="AlphaFoldDB" id="A0A2T4YPZ9"/>
<keyword evidence="6 19" id="KW-0645">Protease</keyword>
<feature type="active site" description="Charge relay system" evidence="14">
    <location>
        <position position="129"/>
    </location>
</feature>
<dbReference type="Gene3D" id="2.40.10.120">
    <property type="match status" value="1"/>
</dbReference>
<dbReference type="GO" id="GO:0004252">
    <property type="term" value="F:serine-type endopeptidase activity"/>
    <property type="evidence" value="ECO:0007669"/>
    <property type="project" value="InterPro"/>
</dbReference>
<evidence type="ECO:0000256" key="4">
    <source>
        <dbReference type="ARBA" id="ARBA00013035"/>
    </source>
</evidence>
<evidence type="ECO:0000256" key="13">
    <source>
        <dbReference type="ARBA" id="ARBA00032850"/>
    </source>
</evidence>
<evidence type="ECO:0000256" key="8">
    <source>
        <dbReference type="ARBA" id="ARBA00022737"/>
    </source>
</evidence>
<dbReference type="RefSeq" id="WP_031439387.1">
    <property type="nucleotide sequence ID" value="NZ_CP098762.1"/>
</dbReference>
<keyword evidence="12" id="KW-0346">Stress response</keyword>
<evidence type="ECO:0000256" key="9">
    <source>
        <dbReference type="ARBA" id="ARBA00022764"/>
    </source>
</evidence>
<dbReference type="Pfam" id="PF13180">
    <property type="entry name" value="PDZ_2"/>
    <property type="match status" value="2"/>
</dbReference>
<dbReference type="SUPFAM" id="SSF50494">
    <property type="entry name" value="Trypsin-like serine proteases"/>
    <property type="match status" value="1"/>
</dbReference>
<dbReference type="InterPro" id="IPR036034">
    <property type="entry name" value="PDZ_sf"/>
</dbReference>
<keyword evidence="7 17" id="KW-0732">Signal</keyword>
<evidence type="ECO:0000256" key="15">
    <source>
        <dbReference type="PIRSR" id="PIRSR611782-2"/>
    </source>
</evidence>
<dbReference type="SUPFAM" id="SSF50156">
    <property type="entry name" value="PDZ domain-like"/>
    <property type="match status" value="2"/>
</dbReference>
<organism evidence="19 20">
    <name type="scientific">Sphingomonas aerolata</name>
    <dbReference type="NCBI Taxonomy" id="185951"/>
    <lineage>
        <taxon>Bacteria</taxon>
        <taxon>Pseudomonadati</taxon>
        <taxon>Pseudomonadota</taxon>
        <taxon>Alphaproteobacteria</taxon>
        <taxon>Sphingomonadales</taxon>
        <taxon>Sphingomonadaceae</taxon>
        <taxon>Sphingomonas</taxon>
    </lineage>
</organism>
<protein>
    <recommendedName>
        <fullName evidence="5">Probable periplasmic serine endoprotease DegP-like</fullName>
        <ecNumber evidence="4">3.4.21.107</ecNumber>
    </recommendedName>
    <alternativeName>
        <fullName evidence="13">Protease Do</fullName>
    </alternativeName>
</protein>
<evidence type="ECO:0000256" key="16">
    <source>
        <dbReference type="SAM" id="MobiDB-lite"/>
    </source>
</evidence>
<evidence type="ECO:0000256" key="7">
    <source>
        <dbReference type="ARBA" id="ARBA00022729"/>
    </source>
</evidence>
<evidence type="ECO:0000256" key="5">
    <source>
        <dbReference type="ARBA" id="ARBA00013958"/>
    </source>
</evidence>
<dbReference type="GeneID" id="93691040"/>
<evidence type="ECO:0000313" key="20">
    <source>
        <dbReference type="Proteomes" id="UP000240996"/>
    </source>
</evidence>
<feature type="binding site" evidence="15">
    <location>
        <begin position="237"/>
        <end position="239"/>
    </location>
    <ligand>
        <name>substrate</name>
    </ligand>
</feature>
<reference evidence="19 20" key="1">
    <citation type="submission" date="2018-04" db="EMBL/GenBank/DDBJ databases">
        <title>Genomic Encyclopedia of Type Strains, Phase III (KMG-III): the genomes of soil and plant-associated and newly described type strains.</title>
        <authorList>
            <person name="Whitman W."/>
        </authorList>
    </citation>
    <scope>NUCLEOTIDE SEQUENCE [LARGE SCALE GENOMIC DNA]</scope>
    <source>
        <strain evidence="19 20">NW12</strain>
    </source>
</reference>
<dbReference type="PROSITE" id="PS50106">
    <property type="entry name" value="PDZ"/>
    <property type="match status" value="2"/>
</dbReference>
<dbReference type="GO" id="GO:0006508">
    <property type="term" value="P:proteolysis"/>
    <property type="evidence" value="ECO:0007669"/>
    <property type="project" value="UniProtKB-KW"/>
</dbReference>
<dbReference type="Proteomes" id="UP000240996">
    <property type="component" value="Unassembled WGS sequence"/>
</dbReference>
<dbReference type="InterPro" id="IPR009003">
    <property type="entry name" value="Peptidase_S1_PA"/>
</dbReference>
<keyword evidence="10" id="KW-0378">Hydrolase</keyword>
<feature type="active site" description="Charge relay system" evidence="14">
    <location>
        <position position="239"/>
    </location>
</feature>
<evidence type="ECO:0000256" key="12">
    <source>
        <dbReference type="ARBA" id="ARBA00023016"/>
    </source>
</evidence>
<dbReference type="EC" id="3.4.21.107" evidence="4"/>
<keyword evidence="9" id="KW-0574">Periplasm</keyword>
<dbReference type="InterPro" id="IPR011782">
    <property type="entry name" value="Pept_S1C_Do"/>
</dbReference>
<evidence type="ECO:0000256" key="17">
    <source>
        <dbReference type="SAM" id="SignalP"/>
    </source>
</evidence>
<feature type="signal peptide" evidence="17">
    <location>
        <begin position="1"/>
        <end position="21"/>
    </location>
</feature>
<feature type="chain" id="PRO_5039178705" description="Probable periplasmic serine endoprotease DegP-like" evidence="17">
    <location>
        <begin position="22"/>
        <end position="521"/>
    </location>
</feature>
<comment type="caution">
    <text evidence="19">The sequence shown here is derived from an EMBL/GenBank/DDBJ whole genome shotgun (WGS) entry which is preliminary data.</text>
</comment>
<evidence type="ECO:0000256" key="14">
    <source>
        <dbReference type="PIRSR" id="PIRSR611782-1"/>
    </source>
</evidence>
<comment type="catalytic activity">
    <reaction evidence="1">
        <text>Acts on substrates that are at least partially unfolded. The cleavage site P1 residue is normally between a pair of hydrophobic residues, such as Val-|-Val.</text>
        <dbReference type="EC" id="3.4.21.107"/>
    </reaction>
</comment>
<accession>A0A2T4YPZ9</accession>
<sequence>MRYAYAITSALLLGGATATLALQPGTASGTGQVAQNEPGAIQAVVPKPGAPMSFADMVARLQPAVVNISTKQTIVQKQQANPFAGTPFGELFGGMGGGPQGGPPVKREGASLGSGFLISADGYVVTNNHVISPGAQGATVDSITVTLSNKKEYVAKVIGKDQESDLALLKIDAPNLPFVKFGDSNGARVGDWVVAIGEPFGLGGTVTAGIISAINRVTGQGGAYDRFIQTDASINQGNSGGPMFDLNGNVIGVNSQIFSQSGGNIGIGFAIPAATAKPIIATFMKGGTIERGYIGVTLGRGGTIDEDTAAALGIAKNQGELINDVTAGGPAARAGVRAGDVVTKVNGQVVTVDQSLSYLVSNVKPGQTARLDILRNGKPTSANVVVVPRPSADKLAATLGGDAQGFGTDDGDDDDAATGAAPTAGAALGIGVQPLTPAIAQAVGVEAGTQGVVIAAVAQTSDAFGKLKRGDVIISVNGTPVRSATELQGAVTTAKAAGRPQVLLQVKRGRGPAQFLPVKIK</sequence>
<dbReference type="Pfam" id="PF13365">
    <property type="entry name" value="Trypsin_2"/>
    <property type="match status" value="1"/>
</dbReference>
<dbReference type="PANTHER" id="PTHR22939:SF130">
    <property type="entry name" value="PERIPLASMIC SERINE ENDOPROTEASE DEGP-LIKE-RELATED"/>
    <property type="match status" value="1"/>
</dbReference>
<evidence type="ECO:0000256" key="1">
    <source>
        <dbReference type="ARBA" id="ARBA00001772"/>
    </source>
</evidence>
<proteinExistence type="inferred from homology"/>
<keyword evidence="11" id="KW-0720">Serine protease</keyword>
<evidence type="ECO:0000256" key="2">
    <source>
        <dbReference type="ARBA" id="ARBA00004418"/>
    </source>
</evidence>
<dbReference type="InterPro" id="IPR001940">
    <property type="entry name" value="Peptidase_S1C"/>
</dbReference>
<dbReference type="NCBIfam" id="TIGR02037">
    <property type="entry name" value="degP_htrA_DO"/>
    <property type="match status" value="1"/>
</dbReference>
<feature type="domain" description="PDZ" evidence="18">
    <location>
        <begin position="425"/>
        <end position="509"/>
    </location>
</feature>
<evidence type="ECO:0000256" key="3">
    <source>
        <dbReference type="ARBA" id="ARBA00010541"/>
    </source>
</evidence>
<evidence type="ECO:0000256" key="11">
    <source>
        <dbReference type="ARBA" id="ARBA00022825"/>
    </source>
</evidence>
<feature type="domain" description="PDZ" evidence="18">
    <location>
        <begin position="295"/>
        <end position="359"/>
    </location>
</feature>
<dbReference type="PANTHER" id="PTHR22939">
    <property type="entry name" value="SERINE PROTEASE FAMILY S1C HTRA-RELATED"/>
    <property type="match status" value="1"/>
</dbReference>
<name>A0A2T4YPZ9_9SPHN</name>
<dbReference type="InterPro" id="IPR001478">
    <property type="entry name" value="PDZ"/>
</dbReference>
<feature type="binding site" evidence="15">
    <location>
        <position position="129"/>
    </location>
    <ligand>
        <name>substrate</name>
    </ligand>
</feature>
<feature type="region of interest" description="Disordered" evidence="16">
    <location>
        <begin position="398"/>
        <end position="420"/>
    </location>
</feature>
<feature type="binding site" evidence="15">
    <location>
        <position position="165"/>
    </location>
    <ligand>
        <name>substrate</name>
    </ligand>
</feature>
<dbReference type="SMART" id="SM00228">
    <property type="entry name" value="PDZ"/>
    <property type="match status" value="2"/>
</dbReference>
<comment type="subcellular location">
    <subcellularLocation>
        <location evidence="2">Periplasm</location>
    </subcellularLocation>
</comment>